<keyword evidence="4" id="KW-1185">Reference proteome</keyword>
<evidence type="ECO:0000313" key="3">
    <source>
        <dbReference type="EMBL" id="QHV95135.1"/>
    </source>
</evidence>
<sequence>MNIQIDKSFFESIRQLLLKAQTGIVKQVNHIMVQTYFEMGEQIVEQEQHGQHTTDYGSYVLTELSKHLNAEFGKGFSRRNLELIRKFYITYKNAKSVISQSLSWTHYIHLMRIDNEDERSFYQIETENNQWSVRELERQINSGLFQRLLVSKDKNKVKDLALTGQILEKPLDAIKDPYVLEFLNMSEQSTYSESQLEQALIDRLEHFLLELGKGFTFVGRQVRFTFEEEHFRVDLVFYNRLLRCFVLIDLKIGKLKHQDLGQMQMYVNYYDRYVKTEDELPTIGIILCKDKKDAIVEITLPKDNKQIFASKYLLYLPNEEELKRLLE</sequence>
<name>A0A6P1VR15_9BACT</name>
<dbReference type="InterPro" id="IPR011856">
    <property type="entry name" value="tRNA_endonuc-like_dom_sf"/>
</dbReference>
<evidence type="ECO:0000259" key="2">
    <source>
        <dbReference type="Pfam" id="PF17761"/>
    </source>
</evidence>
<dbReference type="Gene3D" id="3.40.1350.10">
    <property type="match status" value="1"/>
</dbReference>
<accession>A0A6P1VR15</accession>
<dbReference type="InterPro" id="IPR041527">
    <property type="entry name" value="YhcG_N"/>
</dbReference>
<dbReference type="GO" id="GO:0003676">
    <property type="term" value="F:nucleic acid binding"/>
    <property type="evidence" value="ECO:0007669"/>
    <property type="project" value="InterPro"/>
</dbReference>
<protein>
    <submittedName>
        <fullName evidence="3">DUF1016 family protein</fullName>
    </submittedName>
</protein>
<feature type="domain" description="YhcG PDDEXK nuclease" evidence="1">
    <location>
        <begin position="172"/>
        <end position="325"/>
    </location>
</feature>
<dbReference type="EMBL" id="CP045997">
    <property type="protein sequence ID" value="QHV95135.1"/>
    <property type="molecule type" value="Genomic_DNA"/>
</dbReference>
<dbReference type="InterPro" id="IPR009362">
    <property type="entry name" value="YhcG_C"/>
</dbReference>
<dbReference type="Proteomes" id="UP000464577">
    <property type="component" value="Chromosome"/>
</dbReference>
<dbReference type="Pfam" id="PF17761">
    <property type="entry name" value="DUF1016_N"/>
    <property type="match status" value="1"/>
</dbReference>
<dbReference type="PANTHER" id="PTHR30547:SF5">
    <property type="entry name" value="NUCLEASE YHCG-RELATED"/>
    <property type="match status" value="1"/>
</dbReference>
<reference evidence="3 4" key="1">
    <citation type="submission" date="2019-11" db="EMBL/GenBank/DDBJ databases">
        <title>Spirosoma endbachense sp. nov., isolated from a natural salt meadow.</title>
        <authorList>
            <person name="Rojas J."/>
            <person name="Ambika Manirajan B."/>
            <person name="Ratering S."/>
            <person name="Suarez C."/>
            <person name="Geissler-Plaum R."/>
            <person name="Schnell S."/>
        </authorList>
    </citation>
    <scope>NUCLEOTIDE SEQUENCE [LARGE SCALE GENOMIC DNA]</scope>
    <source>
        <strain evidence="3 4">I-24</strain>
    </source>
</reference>
<gene>
    <name evidence="3" type="ORF">GJR95_08960</name>
</gene>
<evidence type="ECO:0000313" key="4">
    <source>
        <dbReference type="Proteomes" id="UP000464577"/>
    </source>
</evidence>
<dbReference type="Pfam" id="PF06250">
    <property type="entry name" value="YhcG_C"/>
    <property type="match status" value="1"/>
</dbReference>
<dbReference type="KEGG" id="senf:GJR95_08960"/>
<organism evidence="3 4">
    <name type="scientific">Spirosoma endbachense</name>
    <dbReference type="NCBI Taxonomy" id="2666025"/>
    <lineage>
        <taxon>Bacteria</taxon>
        <taxon>Pseudomonadati</taxon>
        <taxon>Bacteroidota</taxon>
        <taxon>Cytophagia</taxon>
        <taxon>Cytophagales</taxon>
        <taxon>Cytophagaceae</taxon>
        <taxon>Spirosoma</taxon>
    </lineage>
</organism>
<dbReference type="PANTHER" id="PTHR30547">
    <property type="entry name" value="UNCHARACTERIZED PROTEIN YHCG-RELATED"/>
    <property type="match status" value="1"/>
</dbReference>
<dbReference type="InterPro" id="IPR053148">
    <property type="entry name" value="PD-DEXK-like_domain"/>
</dbReference>
<proteinExistence type="predicted"/>
<dbReference type="RefSeq" id="WP_162385549.1">
    <property type="nucleotide sequence ID" value="NZ_CP045997.1"/>
</dbReference>
<feature type="domain" description="YhcG N-terminal" evidence="2">
    <location>
        <begin position="13"/>
        <end position="147"/>
    </location>
</feature>
<evidence type="ECO:0000259" key="1">
    <source>
        <dbReference type="Pfam" id="PF06250"/>
    </source>
</evidence>
<dbReference type="AlphaFoldDB" id="A0A6P1VR15"/>